<keyword evidence="2" id="KW-1185">Reference proteome</keyword>
<dbReference type="EMBL" id="CM046391">
    <property type="protein sequence ID" value="KAI8559858.1"/>
    <property type="molecule type" value="Genomic_DNA"/>
</dbReference>
<sequence length="67" mass="7364">MEGENDHPHKSKKWLEDMSKGLLRELDAISLGGLSFTSSMLRRVSSAVNSSSQNTSQTKTEIGTPEQ</sequence>
<accession>A0ACC0P4V2</accession>
<organism evidence="1 2">
    <name type="scientific">Rhododendron molle</name>
    <name type="common">Chinese azalea</name>
    <name type="synonym">Azalea mollis</name>
    <dbReference type="NCBI Taxonomy" id="49168"/>
    <lineage>
        <taxon>Eukaryota</taxon>
        <taxon>Viridiplantae</taxon>
        <taxon>Streptophyta</taxon>
        <taxon>Embryophyta</taxon>
        <taxon>Tracheophyta</taxon>
        <taxon>Spermatophyta</taxon>
        <taxon>Magnoliopsida</taxon>
        <taxon>eudicotyledons</taxon>
        <taxon>Gunneridae</taxon>
        <taxon>Pentapetalae</taxon>
        <taxon>asterids</taxon>
        <taxon>Ericales</taxon>
        <taxon>Ericaceae</taxon>
        <taxon>Ericoideae</taxon>
        <taxon>Rhodoreae</taxon>
        <taxon>Rhododendron</taxon>
    </lineage>
</organism>
<gene>
    <name evidence="1" type="ORF">RHMOL_Rhmol04G0208100</name>
</gene>
<proteinExistence type="predicted"/>
<reference evidence="1" key="1">
    <citation type="submission" date="2022-02" db="EMBL/GenBank/DDBJ databases">
        <title>Plant Genome Project.</title>
        <authorList>
            <person name="Zhang R.-G."/>
        </authorList>
    </citation>
    <scope>NUCLEOTIDE SEQUENCE</scope>
    <source>
        <strain evidence="1">AT1</strain>
    </source>
</reference>
<evidence type="ECO:0000313" key="2">
    <source>
        <dbReference type="Proteomes" id="UP001062846"/>
    </source>
</evidence>
<name>A0ACC0P4V2_RHOML</name>
<comment type="caution">
    <text evidence="1">The sequence shown here is derived from an EMBL/GenBank/DDBJ whole genome shotgun (WGS) entry which is preliminary data.</text>
</comment>
<protein>
    <submittedName>
        <fullName evidence="1">Uncharacterized protein</fullName>
    </submittedName>
</protein>
<dbReference type="Proteomes" id="UP001062846">
    <property type="component" value="Chromosome 4"/>
</dbReference>
<evidence type="ECO:0000313" key="1">
    <source>
        <dbReference type="EMBL" id="KAI8559858.1"/>
    </source>
</evidence>